<dbReference type="Pfam" id="PF03572">
    <property type="entry name" value="Peptidase_S41"/>
    <property type="match status" value="1"/>
</dbReference>
<dbReference type="Gene3D" id="3.90.226.10">
    <property type="entry name" value="2-enoyl-CoA Hydratase, Chain A, domain 1"/>
    <property type="match status" value="1"/>
</dbReference>
<accession>A0A6I6GA24</accession>
<dbReference type="Proteomes" id="UP000426027">
    <property type="component" value="Chromosome"/>
</dbReference>
<evidence type="ECO:0000313" key="3">
    <source>
        <dbReference type="EMBL" id="QGW28423.1"/>
    </source>
</evidence>
<dbReference type="AlphaFoldDB" id="A0A6I6GA24"/>
<sequence>MMRMQLIWLLALTSLTSMGQETVCNCLDNLQQTIRKTEENYAGFPAKVTASNLQHYQALVKKLRHKAAQVTNTKNCYYILSQYIHFFKDKHFILAYNNEKDFDSTVLQTPANYWQDGTTQRTLAPVEGIWMNADSTVTIGIQQSGKGVYQAVKIESSIDNFPKGFVYFTLTANKDQFMVKEYNSFISTASPAMQRGNLLQLWNHALWGKVYPQHITPQEKAELNSWKNNNNGIVCTQLQPNVAYLKIPSFTRTDEIIQQVVAANDSMIRSNKYLIVDLRGNGGGNTGWIYFLPYFMTHPIEQYPSLLRVTPENVQHKLKDLAPFVEQPISSDYAKYFPAPILAAYKKAYAELPVTKSRFYPIPGVTFPLDSITKNPAKIALVVDGFCGSSTEYFFYLSKQSKKVTTYGSNTIGMMDYEGMSVPTALPCQQFILTIPITQSSWTDTKPIDNTGFTPDVVIPLPQEKWLDYIIKDLQKK</sequence>
<feature type="domain" description="Tail specific protease" evidence="2">
    <location>
        <begin position="241"/>
        <end position="458"/>
    </location>
</feature>
<dbReference type="InterPro" id="IPR029045">
    <property type="entry name" value="ClpP/crotonase-like_dom_sf"/>
</dbReference>
<dbReference type="GO" id="GO:0006508">
    <property type="term" value="P:proteolysis"/>
    <property type="evidence" value="ECO:0007669"/>
    <property type="project" value="InterPro"/>
</dbReference>
<keyword evidence="1" id="KW-0732">Signal</keyword>
<organism evidence="3 4">
    <name type="scientific">Phnomibacter ginsenosidimutans</name>
    <dbReference type="NCBI Taxonomy" id="2676868"/>
    <lineage>
        <taxon>Bacteria</taxon>
        <taxon>Pseudomonadati</taxon>
        <taxon>Bacteroidota</taxon>
        <taxon>Chitinophagia</taxon>
        <taxon>Chitinophagales</taxon>
        <taxon>Chitinophagaceae</taxon>
        <taxon>Phnomibacter</taxon>
    </lineage>
</organism>
<dbReference type="EMBL" id="CP046566">
    <property type="protein sequence ID" value="QGW28423.1"/>
    <property type="molecule type" value="Genomic_DNA"/>
</dbReference>
<name>A0A6I6GA24_9BACT</name>
<dbReference type="KEGG" id="fls:GLV81_10225"/>
<feature type="chain" id="PRO_5026242810" description="Tail specific protease domain-containing protein" evidence="1">
    <location>
        <begin position="20"/>
        <end position="477"/>
    </location>
</feature>
<dbReference type="InterPro" id="IPR005151">
    <property type="entry name" value="Tail-specific_protease"/>
</dbReference>
<gene>
    <name evidence="3" type="ORF">GLV81_10225</name>
</gene>
<dbReference type="SUPFAM" id="SSF52096">
    <property type="entry name" value="ClpP/crotonase"/>
    <property type="match status" value="1"/>
</dbReference>
<evidence type="ECO:0000256" key="1">
    <source>
        <dbReference type="SAM" id="SignalP"/>
    </source>
</evidence>
<protein>
    <recommendedName>
        <fullName evidence="2">Tail specific protease domain-containing protein</fullName>
    </recommendedName>
</protein>
<dbReference type="RefSeq" id="WP_157478779.1">
    <property type="nucleotide sequence ID" value="NZ_CP046566.1"/>
</dbReference>
<proteinExistence type="predicted"/>
<dbReference type="GO" id="GO:0008236">
    <property type="term" value="F:serine-type peptidase activity"/>
    <property type="evidence" value="ECO:0007669"/>
    <property type="project" value="InterPro"/>
</dbReference>
<evidence type="ECO:0000313" key="4">
    <source>
        <dbReference type="Proteomes" id="UP000426027"/>
    </source>
</evidence>
<keyword evidence="4" id="KW-1185">Reference proteome</keyword>
<feature type="signal peptide" evidence="1">
    <location>
        <begin position="1"/>
        <end position="19"/>
    </location>
</feature>
<evidence type="ECO:0000259" key="2">
    <source>
        <dbReference type="Pfam" id="PF03572"/>
    </source>
</evidence>
<reference evidence="3 4" key="1">
    <citation type="submission" date="2019-11" db="EMBL/GenBank/DDBJ databases">
        <authorList>
            <person name="Im W.T."/>
        </authorList>
    </citation>
    <scope>NUCLEOTIDE SEQUENCE [LARGE SCALE GENOMIC DNA]</scope>
    <source>
        <strain evidence="3 4">SB-02</strain>
    </source>
</reference>